<dbReference type="AlphaFoldDB" id="A0A3R8PLS6"/>
<keyword evidence="2" id="KW-1185">Reference proteome</keyword>
<gene>
    <name evidence="1" type="ORF">CXF42_02810</name>
</gene>
<organism evidence="1 2">
    <name type="scientific">Corynebacterium bovis</name>
    <dbReference type="NCBI Taxonomy" id="36808"/>
    <lineage>
        <taxon>Bacteria</taxon>
        <taxon>Bacillati</taxon>
        <taxon>Actinomycetota</taxon>
        <taxon>Actinomycetes</taxon>
        <taxon>Mycobacteriales</taxon>
        <taxon>Corynebacteriaceae</taxon>
        <taxon>Corynebacterium</taxon>
    </lineage>
</organism>
<evidence type="ECO:0000313" key="2">
    <source>
        <dbReference type="Proteomes" id="UP000278422"/>
    </source>
</evidence>
<sequence>MDPRQRTPRTVARDRRRERALDWEATRRPAWVMWLSVACVVLLLVAVVALANSDRRAKPTAVNGDVLGPDRETVAEYTRRARGELDAMTGDEPRWALVTPATAQGPDGLAQLFGDLADVRVSTLLVGPNARETLPEPARGARRIDVFTAARDTLAVEAGTEPTDPALDAEGVLVHARPDALREIARRGVRAVEPLPPDAVYGRFALRSVAVATDREPGA</sequence>
<proteinExistence type="predicted"/>
<reference evidence="1 2" key="1">
    <citation type="submission" date="2018-01" db="EMBL/GenBank/DDBJ databases">
        <title>Twenty Corynebacterium bovis Genomes.</title>
        <authorList>
            <person name="Gulvik C.A."/>
        </authorList>
    </citation>
    <scope>NUCLEOTIDE SEQUENCE [LARGE SCALE GENOMIC DNA]</scope>
    <source>
        <strain evidence="1 2">16-2004</strain>
    </source>
</reference>
<dbReference type="EMBL" id="PQNQ01000005">
    <property type="protein sequence ID" value="RRQ05011.1"/>
    <property type="molecule type" value="Genomic_DNA"/>
</dbReference>
<accession>A0A3R8PLS6</accession>
<dbReference type="OrthoDB" id="4424197at2"/>
<dbReference type="Proteomes" id="UP000278422">
    <property type="component" value="Unassembled WGS sequence"/>
</dbReference>
<name>A0A3R8PLS6_9CORY</name>
<protein>
    <submittedName>
        <fullName evidence="1">Uncharacterized protein</fullName>
    </submittedName>
</protein>
<comment type="caution">
    <text evidence="1">The sequence shown here is derived from an EMBL/GenBank/DDBJ whole genome shotgun (WGS) entry which is preliminary data.</text>
</comment>
<dbReference type="RefSeq" id="WP_010272153.1">
    <property type="nucleotide sequence ID" value="NZ_CP066067.1"/>
</dbReference>
<evidence type="ECO:0000313" key="1">
    <source>
        <dbReference type="EMBL" id="RRQ05011.1"/>
    </source>
</evidence>
<dbReference type="GeneID" id="60808631"/>